<evidence type="ECO:0000256" key="1">
    <source>
        <dbReference type="ARBA" id="ARBA00023157"/>
    </source>
</evidence>
<gene>
    <name evidence="2" type="primary">Erv31_1</name>
    <name evidence="2" type="ORF">CICNIG_R15105</name>
</gene>
<feature type="non-terminal residue" evidence="2">
    <location>
        <position position="1"/>
    </location>
</feature>
<dbReference type="Pfam" id="PF00429">
    <property type="entry name" value="TLV_coat"/>
    <property type="match status" value="1"/>
</dbReference>
<protein>
    <submittedName>
        <fullName evidence="2">ENR1 protein</fullName>
    </submittedName>
</protein>
<name>A0A7K8V309_9STRI</name>
<organism evidence="2 3">
    <name type="scientific">Ciccaba nigrolineata</name>
    <dbReference type="NCBI Taxonomy" id="1118524"/>
    <lineage>
        <taxon>Eukaryota</taxon>
        <taxon>Metazoa</taxon>
        <taxon>Chordata</taxon>
        <taxon>Craniata</taxon>
        <taxon>Vertebrata</taxon>
        <taxon>Euteleostomi</taxon>
        <taxon>Archelosauria</taxon>
        <taxon>Archosauria</taxon>
        <taxon>Dinosauria</taxon>
        <taxon>Saurischia</taxon>
        <taxon>Theropoda</taxon>
        <taxon>Coelurosauria</taxon>
        <taxon>Aves</taxon>
        <taxon>Neognathae</taxon>
        <taxon>Neoaves</taxon>
        <taxon>Telluraves</taxon>
        <taxon>Strigiformes</taxon>
        <taxon>Strigidae</taxon>
        <taxon>Ciccaba</taxon>
    </lineage>
</organism>
<accession>A0A7K8V309</accession>
<evidence type="ECO:0000313" key="2">
    <source>
        <dbReference type="EMBL" id="NXF61103.1"/>
    </source>
</evidence>
<evidence type="ECO:0000313" key="3">
    <source>
        <dbReference type="Proteomes" id="UP000542434"/>
    </source>
</evidence>
<sequence>SELEKAIINLSAILENIENVTTNAIQALKQEVAHVSQITVQNHLALEYLLATQGGICT</sequence>
<dbReference type="InterPro" id="IPR018154">
    <property type="entry name" value="TLV/ENV_coat_polyprotein"/>
</dbReference>
<feature type="non-terminal residue" evidence="2">
    <location>
        <position position="58"/>
    </location>
</feature>
<reference evidence="2 3" key="1">
    <citation type="submission" date="2019-09" db="EMBL/GenBank/DDBJ databases">
        <title>Bird 10,000 Genomes (B10K) Project - Family phase.</title>
        <authorList>
            <person name="Zhang G."/>
        </authorList>
    </citation>
    <scope>NUCLEOTIDE SEQUENCE [LARGE SCALE GENOMIC DNA]</scope>
    <source>
        <strain evidence="2">B10K-DU-001-07</strain>
        <tissue evidence="2">Muscle</tissue>
    </source>
</reference>
<dbReference type="SUPFAM" id="SSF58069">
    <property type="entry name" value="Virus ectodomain"/>
    <property type="match status" value="1"/>
</dbReference>
<proteinExistence type="predicted"/>
<dbReference type="EMBL" id="VWZC01004769">
    <property type="protein sequence ID" value="NXF61103.1"/>
    <property type="molecule type" value="Genomic_DNA"/>
</dbReference>
<keyword evidence="3" id="KW-1185">Reference proteome</keyword>
<comment type="caution">
    <text evidence="2">The sequence shown here is derived from an EMBL/GenBank/DDBJ whole genome shotgun (WGS) entry which is preliminary data.</text>
</comment>
<dbReference type="PANTHER" id="PTHR10424">
    <property type="entry name" value="VIRAL ENVELOPE PROTEIN"/>
    <property type="match status" value="1"/>
</dbReference>
<dbReference type="PANTHER" id="PTHR10424:SF73">
    <property type="entry name" value="ENDOGENOUS RETROVIRUS GROUP FC1 ENV POLYPROTEIN-RELATED"/>
    <property type="match status" value="1"/>
</dbReference>
<keyword evidence="1" id="KW-1015">Disulfide bond</keyword>
<dbReference type="AlphaFoldDB" id="A0A7K8V309"/>
<dbReference type="Proteomes" id="UP000542434">
    <property type="component" value="Unassembled WGS sequence"/>
</dbReference>
<dbReference type="Gene3D" id="1.10.287.210">
    <property type="match status" value="1"/>
</dbReference>